<gene>
    <name evidence="2" type="ORF">I2501_16820</name>
</gene>
<sequence>MDRTTELYLEECRTPGSRLRHAVADADLPPVLTRVSGHRLLPRPLFVSQRELRSFERDVDALFDVLVSLPARLFDGDHARFHAALGVGARESALLSRLGASTPPRYGRTDMYHDGDGFKLLEFNIVSQVGGVDRAGRLPSALMDVPAFAEFAVAHRLRFTDTGREVAETLRAAGLTVTHGSEPVVAVVEAPGELDLYRYSWEPFQELMHGWGLDVRLGELHDLDVRDSGVFLACEPDTPRVDVLLRAFGIDQVCAAPESESQLERVVRAHQDGRVVLWTPMGGELYGNKGCLALLHDPAFHGAFSVAERALIDRLVPWTGAVDGRVDAYALSHREELVLKPNGGTGGTGVVAGWQLSDEAWAAALASARRSGAVVQRRVVPRTEPVVDPADGQVTDWHAVLGMYITPSGQAGCNARALPAEQAVVIGNGASPDTRTAAVFVVAD</sequence>
<dbReference type="Pfam" id="PF04174">
    <property type="entry name" value="CP_ATPgrasp_1"/>
    <property type="match status" value="1"/>
</dbReference>
<reference evidence="2" key="1">
    <citation type="submission" date="2020-11" db="EMBL/GenBank/DDBJ databases">
        <title>Isolation and identification of active actinomycetes.</title>
        <authorList>
            <person name="Yu B."/>
        </authorList>
    </citation>
    <scope>NUCLEOTIDE SEQUENCE</scope>
    <source>
        <strain evidence="2">NEAU-YB345</strain>
    </source>
</reference>
<comment type="caution">
    <text evidence="2">The sequence shown here is derived from an EMBL/GenBank/DDBJ whole genome shotgun (WGS) entry which is preliminary data.</text>
</comment>
<dbReference type="Proteomes" id="UP000657385">
    <property type="component" value="Unassembled WGS sequence"/>
</dbReference>
<evidence type="ECO:0000313" key="2">
    <source>
        <dbReference type="EMBL" id="MBF9069690.1"/>
    </source>
</evidence>
<dbReference type="InterPro" id="IPR007302">
    <property type="entry name" value="CP_ATPgrasp"/>
</dbReference>
<feature type="domain" description="Circularly permuted ATPgrasp" evidence="1">
    <location>
        <begin position="161"/>
        <end position="367"/>
    </location>
</feature>
<proteinExistence type="predicted"/>
<organism evidence="2 3">
    <name type="scientific">Streptacidiphilus fuscans</name>
    <dbReference type="NCBI Taxonomy" id="2789292"/>
    <lineage>
        <taxon>Bacteria</taxon>
        <taxon>Bacillati</taxon>
        <taxon>Actinomycetota</taxon>
        <taxon>Actinomycetes</taxon>
        <taxon>Kitasatosporales</taxon>
        <taxon>Streptomycetaceae</taxon>
        <taxon>Streptacidiphilus</taxon>
    </lineage>
</organism>
<evidence type="ECO:0000313" key="3">
    <source>
        <dbReference type="Proteomes" id="UP000657385"/>
    </source>
</evidence>
<evidence type="ECO:0000259" key="1">
    <source>
        <dbReference type="Pfam" id="PF04174"/>
    </source>
</evidence>
<accession>A0A931BA56</accession>
<name>A0A931BA56_9ACTN</name>
<dbReference type="AlphaFoldDB" id="A0A931BA56"/>
<protein>
    <submittedName>
        <fullName evidence="2">Circularly permuted type 2 ATP-grasp protein</fullName>
    </submittedName>
</protein>
<dbReference type="RefSeq" id="WP_196194859.1">
    <property type="nucleotide sequence ID" value="NZ_JADPRT010000006.1"/>
</dbReference>
<keyword evidence="3" id="KW-1185">Reference proteome</keyword>
<dbReference type="SUPFAM" id="SSF56059">
    <property type="entry name" value="Glutathione synthetase ATP-binding domain-like"/>
    <property type="match status" value="1"/>
</dbReference>
<dbReference type="EMBL" id="JADPRT010000006">
    <property type="protein sequence ID" value="MBF9069690.1"/>
    <property type="molecule type" value="Genomic_DNA"/>
</dbReference>